<keyword evidence="2" id="KW-1185">Reference proteome</keyword>
<accession>A0ACC2FYX4</accession>
<name>A0ACC2FYX4_DALPE</name>
<protein>
    <submittedName>
        <fullName evidence="1">Uncharacterized protein</fullName>
    </submittedName>
</protein>
<gene>
    <name evidence="1" type="ORF">DPEC_G00238230</name>
</gene>
<evidence type="ECO:0000313" key="2">
    <source>
        <dbReference type="Proteomes" id="UP001157502"/>
    </source>
</evidence>
<comment type="caution">
    <text evidence="1">The sequence shown here is derived from an EMBL/GenBank/DDBJ whole genome shotgun (WGS) entry which is preliminary data.</text>
</comment>
<reference evidence="1" key="1">
    <citation type="submission" date="2021-05" db="EMBL/GenBank/DDBJ databases">
        <authorList>
            <person name="Pan Q."/>
            <person name="Jouanno E."/>
            <person name="Zahm M."/>
            <person name="Klopp C."/>
            <person name="Cabau C."/>
            <person name="Louis A."/>
            <person name="Berthelot C."/>
            <person name="Parey E."/>
            <person name="Roest Crollius H."/>
            <person name="Montfort J."/>
            <person name="Robinson-Rechavi M."/>
            <person name="Bouchez O."/>
            <person name="Lampietro C."/>
            <person name="Lopez Roques C."/>
            <person name="Donnadieu C."/>
            <person name="Postlethwait J."/>
            <person name="Bobe J."/>
            <person name="Dillon D."/>
            <person name="Chandos A."/>
            <person name="von Hippel F."/>
            <person name="Guiguen Y."/>
        </authorList>
    </citation>
    <scope>NUCLEOTIDE SEQUENCE</scope>
    <source>
        <strain evidence="1">YG-Jan2019</strain>
    </source>
</reference>
<dbReference type="EMBL" id="CM055747">
    <property type="protein sequence ID" value="KAJ7996553.1"/>
    <property type="molecule type" value="Genomic_DNA"/>
</dbReference>
<organism evidence="1 2">
    <name type="scientific">Dallia pectoralis</name>
    <name type="common">Alaska blackfish</name>
    <dbReference type="NCBI Taxonomy" id="75939"/>
    <lineage>
        <taxon>Eukaryota</taxon>
        <taxon>Metazoa</taxon>
        <taxon>Chordata</taxon>
        <taxon>Craniata</taxon>
        <taxon>Vertebrata</taxon>
        <taxon>Euteleostomi</taxon>
        <taxon>Actinopterygii</taxon>
        <taxon>Neopterygii</taxon>
        <taxon>Teleostei</taxon>
        <taxon>Protacanthopterygii</taxon>
        <taxon>Esociformes</taxon>
        <taxon>Umbridae</taxon>
        <taxon>Dallia</taxon>
    </lineage>
</organism>
<sequence length="709" mass="79073">MVDDYQRELRASGGVTGAAQLKSHIAAVTSEQSSPPSASLAVSEQYHGPSPLSCLQAQQRMGHSSYPSPVSVSLNHSPSHASVPAVAQNLQSEERLMARMVNMFQEMMEKTQQCNTPNSVGGAVTLGGMLDSGSMACSISEMAEIRLREAGVVTDQRLIDVDVVLIGCGGLRVKPKCAFEVEMELYGCSTVMTEPTSSRSAPRDVLVARIVTPLWGDRWVPLKLINASDRPVFLRRNAKLADVFSCVALEDMDAAEPLEVPLISHNQSAVPPTAAANSVGDQLRSVGLSNVDIESCEVSEDHRRRMADLVLRYEDVFSRDHLDCGEGKGFVHRIHLSDSRPFRLPYRRVPPGQYQKLRQVLSEMEEKEIIRKSTSEYASPLVLVWKKNGDLRICTDFRWLNKRTLKDAHPLPHQADCLAALGGNCLFSTMDLTSGFYNMPLHEDDKKYSAFTTPMGLYEYKRLPQGLCNSPGSFMRMMTSIFGDQNYLSLLCYLDDLLVFAPDEETAFLRLTMVFDRLRSHNLKLSPKKCFFLRRSVKFLGHIIDENGVSTDPSKVENICNMSSADLMEHDGVTPSQKRIRSFLGMVNYNQHFVPRFSAIATPLFDLLKGVKRKGKYKTNKLPSRKLCASDWTPWQSQAFEDLKASLVHSVVLAHPDFTRPFMLSTDASLEGLGAVLSQVQEGETRARPIAFAICQLPKRITQHIDWSF</sequence>
<dbReference type="Proteomes" id="UP001157502">
    <property type="component" value="Chromosome 20"/>
</dbReference>
<proteinExistence type="predicted"/>
<evidence type="ECO:0000313" key="1">
    <source>
        <dbReference type="EMBL" id="KAJ7996553.1"/>
    </source>
</evidence>